<accession>A0A5J6F5Q8</accession>
<evidence type="ECO:0000313" key="2">
    <source>
        <dbReference type="EMBL" id="QEU71659.1"/>
    </source>
</evidence>
<keyword evidence="3" id="KW-1185">Reference proteome</keyword>
<name>A0A5J6F5Q8_9ACTN</name>
<feature type="region of interest" description="Disordered" evidence="1">
    <location>
        <begin position="1"/>
        <end position="64"/>
    </location>
</feature>
<evidence type="ECO:0000313" key="3">
    <source>
        <dbReference type="Proteomes" id="UP000326178"/>
    </source>
</evidence>
<proteinExistence type="predicted"/>
<sequence>MSRAGGPLLGRRTWRATAGPATPSRTGRAGDPFADRPDALPKPVVPRTPGEAGAHVRTCRSAGA</sequence>
<dbReference type="EMBL" id="CP023702">
    <property type="protein sequence ID" value="QEU71659.1"/>
    <property type="molecule type" value="Genomic_DNA"/>
</dbReference>
<evidence type="ECO:0000256" key="1">
    <source>
        <dbReference type="SAM" id="MobiDB-lite"/>
    </source>
</evidence>
<dbReference type="Proteomes" id="UP000326178">
    <property type="component" value="Chromosome"/>
</dbReference>
<dbReference type="KEGG" id="snk:CP967_06515"/>
<reference evidence="2 3" key="1">
    <citation type="submission" date="2017-09" db="EMBL/GenBank/DDBJ databases">
        <authorList>
            <person name="Lee N."/>
            <person name="Cho B.-K."/>
        </authorList>
    </citation>
    <scope>NUCLEOTIDE SEQUENCE [LARGE SCALE GENOMIC DNA]</scope>
    <source>
        <strain evidence="2 3">ATCC 12769</strain>
    </source>
</reference>
<dbReference type="AlphaFoldDB" id="A0A5J6F5Q8"/>
<gene>
    <name evidence="2" type="ORF">CP967_06515</name>
</gene>
<protein>
    <submittedName>
        <fullName evidence="2">Uncharacterized protein</fullName>
    </submittedName>
</protein>
<organism evidence="2 3">
    <name type="scientific">Streptomyces nitrosporeus</name>
    <dbReference type="NCBI Taxonomy" id="28894"/>
    <lineage>
        <taxon>Bacteria</taxon>
        <taxon>Bacillati</taxon>
        <taxon>Actinomycetota</taxon>
        <taxon>Actinomycetes</taxon>
        <taxon>Kitasatosporales</taxon>
        <taxon>Streptomycetaceae</taxon>
        <taxon>Streptomyces</taxon>
    </lineage>
</organism>